<reference evidence="1" key="1">
    <citation type="submission" date="2021-01" db="EMBL/GenBank/DDBJ databases">
        <title>Modified the classification status of verrucomicrobia.</title>
        <authorList>
            <person name="Feng X."/>
        </authorList>
    </citation>
    <scope>NUCLEOTIDE SEQUENCE</scope>
    <source>
        <strain evidence="1">_KCTC 22039</strain>
    </source>
</reference>
<dbReference type="RefSeq" id="WP_200309762.1">
    <property type="nucleotide sequence ID" value="NZ_JAENIM010000008.1"/>
</dbReference>
<dbReference type="EMBL" id="JAENIM010000008">
    <property type="protein sequence ID" value="MBK1789719.1"/>
    <property type="molecule type" value="Genomic_DNA"/>
</dbReference>
<keyword evidence="1" id="KW-0808">Transferase</keyword>
<dbReference type="PANTHER" id="PTHR35276:SF1">
    <property type="entry name" value="TRNA (MNM(5)S(2)U34)-METHYLTRANSFERASE, CHLOROPLASTIC"/>
    <property type="match status" value="1"/>
</dbReference>
<dbReference type="GO" id="GO:0008168">
    <property type="term" value="F:methyltransferase activity"/>
    <property type="evidence" value="ECO:0007669"/>
    <property type="project" value="UniProtKB-KW"/>
</dbReference>
<dbReference type="Proteomes" id="UP000624703">
    <property type="component" value="Unassembled WGS sequence"/>
</dbReference>
<keyword evidence="1" id="KW-0489">Methyltransferase</keyword>
<dbReference type="SUPFAM" id="SSF53335">
    <property type="entry name" value="S-adenosyl-L-methionine-dependent methyltransferases"/>
    <property type="match status" value="1"/>
</dbReference>
<dbReference type="Gene3D" id="3.40.50.150">
    <property type="entry name" value="Vaccinia Virus protein VP39"/>
    <property type="match status" value="1"/>
</dbReference>
<dbReference type="InterPro" id="IPR029063">
    <property type="entry name" value="SAM-dependent_MTases_sf"/>
</dbReference>
<proteinExistence type="predicted"/>
<name>A0A8J7SHA9_9BACT</name>
<keyword evidence="2" id="KW-1185">Reference proteome</keyword>
<dbReference type="Pfam" id="PF06962">
    <property type="entry name" value="rRNA_methylase"/>
    <property type="match status" value="1"/>
</dbReference>
<evidence type="ECO:0000313" key="2">
    <source>
        <dbReference type="Proteomes" id="UP000624703"/>
    </source>
</evidence>
<dbReference type="AlphaFoldDB" id="A0A8J7SHA9"/>
<gene>
    <name evidence="1" type="ORF">JIN82_00975</name>
</gene>
<dbReference type="PANTHER" id="PTHR35276">
    <property type="entry name" value="S-ADENOSYL-L-METHIONINE-DEPENDENT METHYLTRANSFERASES SUPERFAMILY PROTEIN"/>
    <property type="match status" value="1"/>
</dbReference>
<protein>
    <submittedName>
        <fullName evidence="1">Methyltransferase domain-containing protein</fullName>
    </submittedName>
</protein>
<accession>A0A8J7SHA9</accession>
<dbReference type="GO" id="GO:0032259">
    <property type="term" value="P:methylation"/>
    <property type="evidence" value="ECO:0007669"/>
    <property type="project" value="UniProtKB-KW"/>
</dbReference>
<dbReference type="InterPro" id="IPR010719">
    <property type="entry name" value="MnmM_MeTrfase"/>
</dbReference>
<sequence length="189" mass="20165">MKWQVRKPLAMAHELVKACVQSGDVVVDATLGNGHDALFLANCVGARGRVIGFDVQQAAVEASSARLADCEAAVDLHHCGHEKLADFAPAGLGAVMFNLGYLPNADHSVITLPATTLAALESAVELMRPRGILSVMCYPGHDGGREEANEVEAYFAALPRYGWQVVKHQHLNGPATSPFLLAAQKRAEK</sequence>
<comment type="caution">
    <text evidence="1">The sequence shown here is derived from an EMBL/GenBank/DDBJ whole genome shotgun (WGS) entry which is preliminary data.</text>
</comment>
<evidence type="ECO:0000313" key="1">
    <source>
        <dbReference type="EMBL" id="MBK1789719.1"/>
    </source>
</evidence>
<organism evidence="1 2">
    <name type="scientific">Persicirhabdus sediminis</name>
    <dbReference type="NCBI Taxonomy" id="454144"/>
    <lineage>
        <taxon>Bacteria</taxon>
        <taxon>Pseudomonadati</taxon>
        <taxon>Verrucomicrobiota</taxon>
        <taxon>Verrucomicrobiia</taxon>
        <taxon>Verrucomicrobiales</taxon>
        <taxon>Verrucomicrobiaceae</taxon>
        <taxon>Persicirhabdus</taxon>
    </lineage>
</organism>